<dbReference type="GO" id="GO:0016491">
    <property type="term" value="F:oxidoreductase activity"/>
    <property type="evidence" value="ECO:0007669"/>
    <property type="project" value="UniProtKB-KW"/>
</dbReference>
<dbReference type="GO" id="GO:0046872">
    <property type="term" value="F:metal ion binding"/>
    <property type="evidence" value="ECO:0007669"/>
    <property type="project" value="UniProtKB-KW"/>
</dbReference>
<dbReference type="SUPFAM" id="SSF50129">
    <property type="entry name" value="GroES-like"/>
    <property type="match status" value="1"/>
</dbReference>
<dbReference type="Proteomes" id="UP000175669">
    <property type="component" value="Unassembled WGS sequence"/>
</dbReference>
<dbReference type="PANTHER" id="PTHR43350:SF19">
    <property type="entry name" value="D-GULOSIDE 3-DEHYDROGENASE"/>
    <property type="match status" value="1"/>
</dbReference>
<evidence type="ECO:0000256" key="1">
    <source>
        <dbReference type="ARBA" id="ARBA00001947"/>
    </source>
</evidence>
<evidence type="ECO:0000313" key="7">
    <source>
        <dbReference type="Proteomes" id="UP000175669"/>
    </source>
</evidence>
<gene>
    <name evidence="6" type="ORF">PHACT_13630</name>
</gene>
<dbReference type="EMBL" id="MASR01000002">
    <property type="protein sequence ID" value="OFE11575.1"/>
    <property type="molecule type" value="Genomic_DNA"/>
</dbReference>
<keyword evidence="5" id="KW-0560">Oxidoreductase</keyword>
<evidence type="ECO:0000256" key="2">
    <source>
        <dbReference type="ARBA" id="ARBA00008072"/>
    </source>
</evidence>
<accession>A0A1E8CGY0</accession>
<comment type="similarity">
    <text evidence="2">Belongs to the zinc-containing alcohol dehydrogenase family.</text>
</comment>
<comment type="cofactor">
    <cofactor evidence="1">
        <name>Zn(2+)</name>
        <dbReference type="ChEBI" id="CHEBI:29105"/>
    </cofactor>
</comment>
<keyword evidence="3" id="KW-0479">Metal-binding</keyword>
<name>A0A1E8CGY0_9GAMM</name>
<dbReference type="Gene3D" id="3.40.50.720">
    <property type="entry name" value="NAD(P)-binding Rossmann-like Domain"/>
    <property type="match status" value="1"/>
</dbReference>
<evidence type="ECO:0000256" key="4">
    <source>
        <dbReference type="ARBA" id="ARBA00022833"/>
    </source>
</evidence>
<organism evidence="6 7">
    <name type="scientific">Pseudohongiella acticola</name>
    <dbReference type="NCBI Taxonomy" id="1524254"/>
    <lineage>
        <taxon>Bacteria</taxon>
        <taxon>Pseudomonadati</taxon>
        <taxon>Pseudomonadota</taxon>
        <taxon>Gammaproteobacteria</taxon>
        <taxon>Pseudomonadales</taxon>
        <taxon>Pseudohongiellaceae</taxon>
        <taxon>Pseudohongiella</taxon>
    </lineage>
</organism>
<protein>
    <submittedName>
        <fullName evidence="6">Oxidoreductase</fullName>
    </submittedName>
</protein>
<dbReference type="CDD" id="cd08255">
    <property type="entry name" value="2-desacetyl-2-hydroxyethyl_bacteriochlorophyllide_like"/>
    <property type="match status" value="1"/>
</dbReference>
<sequence>MEIQPARNQQITSRQLWFTAPQQLEERSVALPAPGPGQLRVKSLCSAISAGSELLVYRGELPEEMSLDANLASLSSASTYPLQYGYACVGEVMDVGEGVDLAWVGRRVFSFQPHASHFISTAEQLTPVPEDVDTEAAVFLPNMETAVNLVQDGAPMIGEHVVVLGQGIVGLLLTGVLARHPLSGLYTLDTQARRRQCSLKQGASASLDPLADLASIQCDVLGGKGADLIYEVSGVPDALNQAIALSGFDARIVIGSWYGKKSAAIALGGEAHRNRLKITTSQVSTLAPGLSGRWDKTRRFDICWQMIRHLQPQTLISHRHALDEAAALYQMLHNKHEEVLQAVFVYP</sequence>
<evidence type="ECO:0000256" key="5">
    <source>
        <dbReference type="ARBA" id="ARBA00023002"/>
    </source>
</evidence>
<dbReference type="InterPro" id="IPR011032">
    <property type="entry name" value="GroES-like_sf"/>
</dbReference>
<dbReference type="PANTHER" id="PTHR43350">
    <property type="entry name" value="NAD-DEPENDENT ALCOHOL DEHYDROGENASE"/>
    <property type="match status" value="1"/>
</dbReference>
<dbReference type="RefSeq" id="WP_070118825.1">
    <property type="nucleotide sequence ID" value="NZ_MASR01000002.1"/>
</dbReference>
<keyword evidence="7" id="KW-1185">Reference proteome</keyword>
<proteinExistence type="inferred from homology"/>
<dbReference type="SUPFAM" id="SSF51735">
    <property type="entry name" value="NAD(P)-binding Rossmann-fold domains"/>
    <property type="match status" value="1"/>
</dbReference>
<keyword evidence="4" id="KW-0862">Zinc</keyword>
<dbReference type="STRING" id="1524254.PHACT_13630"/>
<dbReference type="InterPro" id="IPR036291">
    <property type="entry name" value="NAD(P)-bd_dom_sf"/>
</dbReference>
<dbReference type="Gene3D" id="3.90.180.10">
    <property type="entry name" value="Medium-chain alcohol dehydrogenases, catalytic domain"/>
    <property type="match status" value="2"/>
</dbReference>
<evidence type="ECO:0000256" key="3">
    <source>
        <dbReference type="ARBA" id="ARBA00022723"/>
    </source>
</evidence>
<dbReference type="OrthoDB" id="9781588at2"/>
<dbReference type="AlphaFoldDB" id="A0A1E8CGY0"/>
<comment type="caution">
    <text evidence="6">The sequence shown here is derived from an EMBL/GenBank/DDBJ whole genome shotgun (WGS) entry which is preliminary data.</text>
</comment>
<reference evidence="7" key="1">
    <citation type="submission" date="2016-07" db="EMBL/GenBank/DDBJ databases">
        <authorList>
            <person name="Florea S."/>
            <person name="Webb J.S."/>
            <person name="Jaromczyk J."/>
            <person name="Schardl C.L."/>
        </authorList>
    </citation>
    <scope>NUCLEOTIDE SEQUENCE [LARGE SCALE GENOMIC DNA]</scope>
    <source>
        <strain evidence="7">KCTC 42131</strain>
    </source>
</reference>
<evidence type="ECO:0000313" key="6">
    <source>
        <dbReference type="EMBL" id="OFE11575.1"/>
    </source>
</evidence>